<dbReference type="InterPro" id="IPR011008">
    <property type="entry name" value="Dimeric_a/b-barrel"/>
</dbReference>
<evidence type="ECO:0000313" key="2">
    <source>
        <dbReference type="EMBL" id="MFG6458298.1"/>
    </source>
</evidence>
<proteinExistence type="predicted"/>
<keyword evidence="2" id="KW-0503">Monooxygenase</keyword>
<keyword evidence="2" id="KW-0560">Oxidoreductase</keyword>
<name>A0ABW7G8M3_9BURK</name>
<dbReference type="SUPFAM" id="SSF54909">
    <property type="entry name" value="Dimeric alpha+beta barrel"/>
    <property type="match status" value="1"/>
</dbReference>
<organism evidence="2 3">
    <name type="scientific">Pelomonas nitida</name>
    <dbReference type="NCBI Taxonomy" id="3299027"/>
    <lineage>
        <taxon>Bacteria</taxon>
        <taxon>Pseudomonadati</taxon>
        <taxon>Pseudomonadota</taxon>
        <taxon>Betaproteobacteria</taxon>
        <taxon>Burkholderiales</taxon>
        <taxon>Sphaerotilaceae</taxon>
        <taxon>Roseateles</taxon>
    </lineage>
</organism>
<dbReference type="GO" id="GO:0004497">
    <property type="term" value="F:monooxygenase activity"/>
    <property type="evidence" value="ECO:0007669"/>
    <property type="project" value="UniProtKB-KW"/>
</dbReference>
<dbReference type="Pfam" id="PF03992">
    <property type="entry name" value="ABM"/>
    <property type="match status" value="1"/>
</dbReference>
<dbReference type="Gene3D" id="3.30.70.100">
    <property type="match status" value="1"/>
</dbReference>
<dbReference type="Proteomes" id="UP001606305">
    <property type="component" value="Unassembled WGS sequence"/>
</dbReference>
<protein>
    <submittedName>
        <fullName evidence="2">Antibiotic biosynthesis monooxygenase family protein</fullName>
        <ecNumber evidence="2">1.14.-.-</ecNumber>
    </submittedName>
</protein>
<dbReference type="PROSITE" id="PS51725">
    <property type="entry name" value="ABM"/>
    <property type="match status" value="1"/>
</dbReference>
<evidence type="ECO:0000259" key="1">
    <source>
        <dbReference type="PROSITE" id="PS51725"/>
    </source>
</evidence>
<feature type="domain" description="ABM" evidence="1">
    <location>
        <begin position="2"/>
        <end position="93"/>
    </location>
</feature>
<dbReference type="InterPro" id="IPR007138">
    <property type="entry name" value="ABM_dom"/>
</dbReference>
<comment type="caution">
    <text evidence="2">The sequence shown here is derived from an EMBL/GenBank/DDBJ whole genome shotgun (WGS) entry which is preliminary data.</text>
</comment>
<gene>
    <name evidence="2" type="ORF">ACG00X_15770</name>
</gene>
<keyword evidence="3" id="KW-1185">Reference proteome</keyword>
<evidence type="ECO:0000313" key="3">
    <source>
        <dbReference type="Proteomes" id="UP001606305"/>
    </source>
</evidence>
<dbReference type="EC" id="1.14.-.-" evidence="2"/>
<reference evidence="2 3" key="1">
    <citation type="submission" date="2024-09" db="EMBL/GenBank/DDBJ databases">
        <title>Novel species of the genus Pelomonas and Roseateles isolated from streams.</title>
        <authorList>
            <person name="Lu H."/>
        </authorList>
    </citation>
    <scope>NUCLEOTIDE SEQUENCE [LARGE SCALE GENOMIC DNA]</scope>
    <source>
        <strain evidence="2 3">BYS96W</strain>
    </source>
</reference>
<dbReference type="EMBL" id="JBIGIA010000011">
    <property type="protein sequence ID" value="MFG6458298.1"/>
    <property type="molecule type" value="Genomic_DNA"/>
</dbReference>
<sequence>MILEIVDIRIHAGQQAAFEAALKEGIATTLSRSPGFISARVQHGIESPERYMVFIEWQTLEDHMQGFRNGPLYPVWRGLVGGFFASPPGMEHFSAVPLG</sequence>
<dbReference type="RefSeq" id="WP_394489152.1">
    <property type="nucleotide sequence ID" value="NZ_JBIGIA010000011.1"/>
</dbReference>
<accession>A0ABW7G8M3</accession>